<sequence length="594" mass="62895">MRLRGVAIAVLGLIGAGLTVPASGAGLEGKAILSPGTGGYNCFRIPALVTANDGSLVLFAEGRKPTCGDTGAHDVVMVRSTDRGVTWSAPKVVHAGSGVTAHNPAPVVDTRSGRISLLTTRQYNTVWAQHSDDNGVSWTTPREITNAVKLPAWDGYATGPSHGIQLRRGPHAGRLVVGTHFTGANDGPKGGALVYSDDGGLNWQLGAHDAAADPALKVQELTVFERPDGSLFALARDENGTDTSSTVASAVSSDAGESFSQGFRAGAAEQSLAVPTVQASTLELRATDQGDRYNRVLLATETRKGDTRENLTIRSTYKGGNEWVDPGGGVVIYGGMAAYTDLTLLDDDTVGLAYERAAAWSHGYIWFTKFTEADLGLPDGNTTGVPATPDASGNNLAGYLRGGPAPTAGRFGTAIALDGSDDHVQLPFAEKLAVSSGDFTWAGWFNYGASTADQPILWAYNQGDVYSQLWLRAEPSKNRLRALAQSGETAITLTTTKPYNDRTWHHFALTRQANAFTLTIDGTPAATTTAPLGSLSPKRPFQIHLGQRLDGAQNLHGSLDEIRLYPRALTPTELTTLQTTNSTTIPNPHLRYPF</sequence>
<organism evidence="8 9">
    <name type="scientific">Kribbella sandramycini</name>
    <dbReference type="NCBI Taxonomy" id="60450"/>
    <lineage>
        <taxon>Bacteria</taxon>
        <taxon>Bacillati</taxon>
        <taxon>Actinomycetota</taxon>
        <taxon>Actinomycetes</taxon>
        <taxon>Propionibacteriales</taxon>
        <taxon>Kribbellaceae</taxon>
        <taxon>Kribbella</taxon>
    </lineage>
</organism>
<dbReference type="GO" id="GO:0005737">
    <property type="term" value="C:cytoplasm"/>
    <property type="evidence" value="ECO:0007669"/>
    <property type="project" value="TreeGrafter"/>
</dbReference>
<dbReference type="Pfam" id="PF13088">
    <property type="entry name" value="BNR_2"/>
    <property type="match status" value="1"/>
</dbReference>
<evidence type="ECO:0000256" key="3">
    <source>
        <dbReference type="ARBA" id="ARBA00012733"/>
    </source>
</evidence>
<dbReference type="GO" id="GO:0006689">
    <property type="term" value="P:ganglioside catabolic process"/>
    <property type="evidence" value="ECO:0007669"/>
    <property type="project" value="TreeGrafter"/>
</dbReference>
<dbReference type="Proteomes" id="UP000534306">
    <property type="component" value="Unassembled WGS sequence"/>
</dbReference>
<dbReference type="SMART" id="SM00560">
    <property type="entry name" value="LamGL"/>
    <property type="match status" value="1"/>
</dbReference>
<keyword evidence="7" id="KW-0326">Glycosidase</keyword>
<comment type="similarity">
    <text evidence="2">Belongs to the glycosyl hydrolase 33 family.</text>
</comment>
<dbReference type="EMBL" id="JACHKF010000001">
    <property type="protein sequence ID" value="MBB6566527.1"/>
    <property type="molecule type" value="Genomic_DNA"/>
</dbReference>
<dbReference type="InterPro" id="IPR026856">
    <property type="entry name" value="Sialidase_fam"/>
</dbReference>
<evidence type="ECO:0000256" key="4">
    <source>
        <dbReference type="ARBA" id="ARBA00022729"/>
    </source>
</evidence>
<dbReference type="Gene3D" id="2.60.120.200">
    <property type="match status" value="1"/>
</dbReference>
<dbReference type="InterPro" id="IPR001791">
    <property type="entry name" value="Laminin_G"/>
</dbReference>
<dbReference type="GO" id="GO:0004308">
    <property type="term" value="F:exo-alpha-sialidase activity"/>
    <property type="evidence" value="ECO:0007669"/>
    <property type="project" value="UniProtKB-EC"/>
</dbReference>
<dbReference type="GO" id="GO:0016020">
    <property type="term" value="C:membrane"/>
    <property type="evidence" value="ECO:0007669"/>
    <property type="project" value="TreeGrafter"/>
</dbReference>
<dbReference type="InterPro" id="IPR006558">
    <property type="entry name" value="LamG-like"/>
</dbReference>
<dbReference type="Gene3D" id="2.120.10.10">
    <property type="match status" value="1"/>
</dbReference>
<evidence type="ECO:0000256" key="2">
    <source>
        <dbReference type="ARBA" id="ARBA00009348"/>
    </source>
</evidence>
<dbReference type="InterPro" id="IPR036278">
    <property type="entry name" value="Sialidase_sf"/>
</dbReference>
<dbReference type="RefSeq" id="WP_171675304.1">
    <property type="nucleotide sequence ID" value="NZ_BAAAGT010000004.1"/>
</dbReference>
<dbReference type="AlphaFoldDB" id="A0A7Y4P0M5"/>
<keyword evidence="7" id="KW-0378">Hydrolase</keyword>
<comment type="caution">
    <text evidence="8">The sequence shown here is derived from an EMBL/GenBank/DDBJ whole genome shotgun (WGS) entry which is preliminary data.</text>
</comment>
<evidence type="ECO:0000313" key="10">
    <source>
        <dbReference type="Proteomes" id="UP000553957"/>
    </source>
</evidence>
<keyword evidence="5" id="KW-1015">Disulfide bond</keyword>
<dbReference type="EC" id="3.2.1.18" evidence="3"/>
<dbReference type="PANTHER" id="PTHR10628:SF30">
    <property type="entry name" value="EXO-ALPHA-SIALIDASE"/>
    <property type="match status" value="1"/>
</dbReference>
<proteinExistence type="inferred from homology"/>
<dbReference type="CDD" id="cd15482">
    <property type="entry name" value="Sialidase_non-viral"/>
    <property type="match status" value="1"/>
</dbReference>
<dbReference type="CDD" id="cd00110">
    <property type="entry name" value="LamG"/>
    <property type="match status" value="1"/>
</dbReference>
<comment type="catalytic activity">
    <reaction evidence="1">
        <text>Hydrolysis of alpha-(2-&gt;3)-, alpha-(2-&gt;6)-, alpha-(2-&gt;8)- glycosidic linkages of terminal sialic acid residues in oligosaccharides, glycoproteins, glycolipids, colominic acid and synthetic substrates.</text>
        <dbReference type="EC" id="3.2.1.18"/>
    </reaction>
</comment>
<keyword evidence="9" id="KW-1185">Reference proteome</keyword>
<name>A0A7Y4P0M5_9ACTN</name>
<keyword evidence="4" id="KW-0732">Signal</keyword>
<dbReference type="SUPFAM" id="SSF50939">
    <property type="entry name" value="Sialidases"/>
    <property type="match status" value="1"/>
</dbReference>
<dbReference type="Pfam" id="PF13385">
    <property type="entry name" value="Laminin_G_3"/>
    <property type="match status" value="1"/>
</dbReference>
<dbReference type="Proteomes" id="UP000553957">
    <property type="component" value="Unassembled WGS sequence"/>
</dbReference>
<evidence type="ECO:0000256" key="5">
    <source>
        <dbReference type="ARBA" id="ARBA00023157"/>
    </source>
</evidence>
<dbReference type="InterPro" id="IPR011040">
    <property type="entry name" value="Sialidase"/>
</dbReference>
<feature type="domain" description="LamG-like jellyroll fold" evidence="6">
    <location>
        <begin position="437"/>
        <end position="572"/>
    </location>
</feature>
<dbReference type="PANTHER" id="PTHR10628">
    <property type="entry name" value="SIALIDASE"/>
    <property type="match status" value="1"/>
</dbReference>
<dbReference type="EMBL" id="JABJRC010000005">
    <property type="protein sequence ID" value="NOL42816.1"/>
    <property type="molecule type" value="Genomic_DNA"/>
</dbReference>
<dbReference type="InterPro" id="IPR013320">
    <property type="entry name" value="ConA-like_dom_sf"/>
</dbReference>
<reference evidence="8 9" key="1">
    <citation type="submission" date="2020-05" db="EMBL/GenBank/DDBJ databases">
        <title>Genome sequence of Kribbella sandramycini ATCC 39419.</title>
        <authorList>
            <person name="Maclea K.S."/>
            <person name="Fair J.L."/>
        </authorList>
    </citation>
    <scope>NUCLEOTIDE SEQUENCE [LARGE SCALE GENOMIC DNA]</scope>
    <source>
        <strain evidence="8 9">ATCC 39419</strain>
    </source>
</reference>
<evidence type="ECO:0000313" key="8">
    <source>
        <dbReference type="EMBL" id="NOL42816.1"/>
    </source>
</evidence>
<reference evidence="7 10" key="2">
    <citation type="submission" date="2020-08" db="EMBL/GenBank/DDBJ databases">
        <title>Sequencing the genomes of 1000 actinobacteria strains.</title>
        <authorList>
            <person name="Klenk H.-P."/>
        </authorList>
    </citation>
    <scope>NUCLEOTIDE SEQUENCE [LARGE SCALE GENOMIC DNA]</scope>
    <source>
        <strain evidence="7 10">DSM 15626</strain>
    </source>
</reference>
<protein>
    <recommendedName>
        <fullName evidence="3">exo-alpha-sialidase</fullName>
        <ecNumber evidence="3">3.2.1.18</ecNumber>
    </recommendedName>
</protein>
<evidence type="ECO:0000259" key="6">
    <source>
        <dbReference type="SMART" id="SM00560"/>
    </source>
</evidence>
<evidence type="ECO:0000313" key="9">
    <source>
        <dbReference type="Proteomes" id="UP000534306"/>
    </source>
</evidence>
<evidence type="ECO:0000256" key="1">
    <source>
        <dbReference type="ARBA" id="ARBA00000427"/>
    </source>
</evidence>
<evidence type="ECO:0000313" key="7">
    <source>
        <dbReference type="EMBL" id="MBB6566527.1"/>
    </source>
</evidence>
<dbReference type="SUPFAM" id="SSF49899">
    <property type="entry name" value="Concanavalin A-like lectins/glucanases"/>
    <property type="match status" value="1"/>
</dbReference>
<dbReference type="GO" id="GO:0009313">
    <property type="term" value="P:oligosaccharide catabolic process"/>
    <property type="evidence" value="ECO:0007669"/>
    <property type="project" value="TreeGrafter"/>
</dbReference>
<accession>A0A7Y4P0M5</accession>
<gene>
    <name evidence="7" type="ORF">HNR71_002164</name>
    <name evidence="8" type="ORF">HPO96_21455</name>
</gene>